<dbReference type="SUPFAM" id="SSF109854">
    <property type="entry name" value="DinB/YfiT-like putative metalloenzymes"/>
    <property type="match status" value="1"/>
</dbReference>
<dbReference type="OrthoDB" id="338237at2"/>
<organism evidence="1 2">
    <name type="scientific">Bradyrhizobium erythrophlei</name>
    <dbReference type="NCBI Taxonomy" id="1437360"/>
    <lineage>
        <taxon>Bacteria</taxon>
        <taxon>Pseudomonadati</taxon>
        <taxon>Pseudomonadota</taxon>
        <taxon>Alphaproteobacteria</taxon>
        <taxon>Hyphomicrobiales</taxon>
        <taxon>Nitrobacteraceae</taxon>
        <taxon>Bradyrhizobium</taxon>
    </lineage>
</organism>
<dbReference type="PANTHER" id="PTHR36922:SF1">
    <property type="entry name" value="DUF1993 DOMAIN-CONTAINING PROTEIN"/>
    <property type="match status" value="1"/>
</dbReference>
<name>A0A1M5KCM0_9BRAD</name>
<gene>
    <name evidence="1" type="ORF">SAMN05443248_1774</name>
</gene>
<dbReference type="Proteomes" id="UP000189796">
    <property type="component" value="Chromosome I"/>
</dbReference>
<dbReference type="EMBL" id="LT670817">
    <property type="protein sequence ID" value="SHG50522.1"/>
    <property type="molecule type" value="Genomic_DNA"/>
</dbReference>
<sequence length="168" mass="18687">MYYQVISQCTQSLKNLEACLDKAEQHAAAKKFDVGVLMTSRLAPDMQHFTYQIQSACDYVKAAAAWLSGQTPPKHDDNEQTIDELRARIRKTVAFAESVKEAHYAGASERKVKLSWAPGKVIGGEDYLLQMAIPNIFFHIAMAYAILRHNGVNVGKMDFLGPINLVDA</sequence>
<dbReference type="RefSeq" id="WP_079600892.1">
    <property type="nucleotide sequence ID" value="NZ_LT670817.1"/>
</dbReference>
<accession>A0A1M5KCM0</accession>
<dbReference type="AlphaFoldDB" id="A0A1M5KCM0"/>
<dbReference type="InterPro" id="IPR018531">
    <property type="entry name" value="DUF1993"/>
</dbReference>
<dbReference type="Pfam" id="PF09351">
    <property type="entry name" value="DUF1993"/>
    <property type="match status" value="1"/>
</dbReference>
<evidence type="ECO:0008006" key="3">
    <source>
        <dbReference type="Google" id="ProtNLM"/>
    </source>
</evidence>
<proteinExistence type="predicted"/>
<dbReference type="InterPro" id="IPR034660">
    <property type="entry name" value="DinB/YfiT-like"/>
</dbReference>
<evidence type="ECO:0000313" key="2">
    <source>
        <dbReference type="Proteomes" id="UP000189796"/>
    </source>
</evidence>
<dbReference type="PANTHER" id="PTHR36922">
    <property type="entry name" value="BLL2446 PROTEIN"/>
    <property type="match status" value="1"/>
</dbReference>
<evidence type="ECO:0000313" key="1">
    <source>
        <dbReference type="EMBL" id="SHG50522.1"/>
    </source>
</evidence>
<protein>
    <recommendedName>
        <fullName evidence="3">DUF1993 domain-containing protein</fullName>
    </recommendedName>
</protein>
<dbReference type="Gene3D" id="1.20.120.450">
    <property type="entry name" value="dinb family like domain"/>
    <property type="match status" value="1"/>
</dbReference>
<reference evidence="1 2" key="1">
    <citation type="submission" date="2016-11" db="EMBL/GenBank/DDBJ databases">
        <authorList>
            <person name="Jaros S."/>
            <person name="Januszkiewicz K."/>
            <person name="Wedrychowicz H."/>
        </authorList>
    </citation>
    <scope>NUCLEOTIDE SEQUENCE [LARGE SCALE GENOMIC DNA]</scope>
    <source>
        <strain evidence="1 2">GAS138</strain>
    </source>
</reference>